<dbReference type="PANTHER" id="PTHR31388">
    <property type="entry name" value="PEROXIDASE 72-RELATED"/>
    <property type="match status" value="1"/>
</dbReference>
<dbReference type="SUPFAM" id="SSF48113">
    <property type="entry name" value="Heme-dependent peroxidases"/>
    <property type="match status" value="1"/>
</dbReference>
<dbReference type="EC" id="1.11.1.7" evidence="2 15"/>
<evidence type="ECO:0000256" key="4">
    <source>
        <dbReference type="ARBA" id="ARBA00022617"/>
    </source>
</evidence>
<dbReference type="GO" id="GO:0046872">
    <property type="term" value="F:metal ion binding"/>
    <property type="evidence" value="ECO:0007669"/>
    <property type="project" value="UniProtKB-UniRule"/>
</dbReference>
<evidence type="ECO:0000256" key="3">
    <source>
        <dbReference type="ARBA" id="ARBA00022559"/>
    </source>
</evidence>
<feature type="binding site" evidence="12">
    <location>
        <position position="69"/>
    </location>
    <ligand>
        <name>Ca(2+)</name>
        <dbReference type="ChEBI" id="CHEBI:29108"/>
        <label>1</label>
    </ligand>
</feature>
<dbReference type="Pfam" id="PF00141">
    <property type="entry name" value="peroxidase"/>
    <property type="match status" value="1"/>
</dbReference>
<dbReference type="InterPro" id="IPR033905">
    <property type="entry name" value="Secretory_peroxidase"/>
</dbReference>
<feature type="binding site" evidence="12">
    <location>
        <position position="222"/>
    </location>
    <ligand>
        <name>Ca(2+)</name>
        <dbReference type="ChEBI" id="CHEBI:29108"/>
        <label>2</label>
    </ligand>
</feature>
<evidence type="ECO:0000256" key="7">
    <source>
        <dbReference type="ARBA" id="ARBA00023002"/>
    </source>
</evidence>
<evidence type="ECO:0000313" key="18">
    <source>
        <dbReference type="Proteomes" id="UP000239757"/>
    </source>
</evidence>
<evidence type="ECO:0000256" key="5">
    <source>
        <dbReference type="ARBA" id="ARBA00022723"/>
    </source>
</evidence>
<proteinExistence type="inferred from homology"/>
<dbReference type="InterPro" id="IPR010255">
    <property type="entry name" value="Haem_peroxidase_sf"/>
</dbReference>
<feature type="disulfide bond" evidence="14">
    <location>
        <begin position="52"/>
        <end position="57"/>
    </location>
</feature>
<evidence type="ECO:0000256" key="13">
    <source>
        <dbReference type="PIRSR" id="PIRSR600823-4"/>
    </source>
</evidence>
<keyword evidence="4 15" id="KW-0349">Heme</keyword>
<comment type="subcellular location">
    <subcellularLocation>
        <location evidence="15">Secreted</location>
    </subcellularLocation>
</comment>
<dbReference type="Gene3D" id="1.10.520.10">
    <property type="match status" value="1"/>
</dbReference>
<name>A0A2P5WP26_GOSBA</name>
<dbReference type="GO" id="GO:0006979">
    <property type="term" value="P:response to oxidative stress"/>
    <property type="evidence" value="ECO:0007669"/>
    <property type="project" value="UniProtKB-UniRule"/>
</dbReference>
<feature type="binding site" evidence="12">
    <location>
        <position position="54"/>
    </location>
    <ligand>
        <name>Ca(2+)</name>
        <dbReference type="ChEBI" id="CHEBI:29108"/>
        <label>1</label>
    </ligand>
</feature>
<comment type="catalytic activity">
    <reaction evidence="1 15">
        <text>2 a phenolic donor + H2O2 = 2 a phenolic radical donor + 2 H2O</text>
        <dbReference type="Rhea" id="RHEA:56136"/>
        <dbReference type="ChEBI" id="CHEBI:15377"/>
        <dbReference type="ChEBI" id="CHEBI:16240"/>
        <dbReference type="ChEBI" id="CHEBI:139520"/>
        <dbReference type="ChEBI" id="CHEBI:139521"/>
        <dbReference type="EC" id="1.11.1.7"/>
    </reaction>
</comment>
<organism evidence="17 18">
    <name type="scientific">Gossypium barbadense</name>
    <name type="common">Sea Island cotton</name>
    <name type="synonym">Hibiscus barbadensis</name>
    <dbReference type="NCBI Taxonomy" id="3634"/>
    <lineage>
        <taxon>Eukaryota</taxon>
        <taxon>Viridiplantae</taxon>
        <taxon>Streptophyta</taxon>
        <taxon>Embryophyta</taxon>
        <taxon>Tracheophyta</taxon>
        <taxon>Spermatophyta</taxon>
        <taxon>Magnoliopsida</taxon>
        <taxon>eudicotyledons</taxon>
        <taxon>Gunneridae</taxon>
        <taxon>Pentapetalae</taxon>
        <taxon>rosids</taxon>
        <taxon>malvids</taxon>
        <taxon>Malvales</taxon>
        <taxon>Malvaceae</taxon>
        <taxon>Malvoideae</taxon>
        <taxon>Gossypium</taxon>
    </lineage>
</organism>
<comment type="function">
    <text evidence="15">Removal of H(2)O(2), oxidation of toxic reductants, biosynthesis and degradation of lignin, suberization, auxin catabolism, response to environmental stresses such as wounding, pathogen attack and oxidative stress.</text>
</comment>
<gene>
    <name evidence="17" type="ORF">GOBAR_AA27832</name>
</gene>
<feature type="active site" description="Proton acceptor" evidence="11">
    <location>
        <position position="50"/>
    </location>
</feature>
<keyword evidence="15" id="KW-0964">Secreted</keyword>
<keyword evidence="3 15" id="KW-0575">Peroxidase</keyword>
<evidence type="ECO:0000256" key="14">
    <source>
        <dbReference type="PIRSR" id="PIRSR600823-5"/>
    </source>
</evidence>
<dbReference type="PANTHER" id="PTHR31388:SF147">
    <property type="entry name" value="PEROXIDASE 58"/>
    <property type="match status" value="1"/>
</dbReference>
<dbReference type="Gene3D" id="1.10.420.10">
    <property type="entry name" value="Peroxidase, domain 2"/>
    <property type="match status" value="1"/>
</dbReference>
<keyword evidence="7 15" id="KW-0560">Oxidoreductase</keyword>
<dbReference type="InterPro" id="IPR000823">
    <property type="entry name" value="Peroxidase_pln"/>
</dbReference>
<feature type="binding site" evidence="12">
    <location>
        <position position="227"/>
    </location>
    <ligand>
        <name>Ca(2+)</name>
        <dbReference type="ChEBI" id="CHEBI:29108"/>
        <label>2</label>
    </ligand>
</feature>
<evidence type="ECO:0000256" key="6">
    <source>
        <dbReference type="ARBA" id="ARBA00022837"/>
    </source>
</evidence>
<evidence type="ECO:0000256" key="8">
    <source>
        <dbReference type="ARBA" id="ARBA00023004"/>
    </source>
</evidence>
<dbReference type="InterPro" id="IPR002016">
    <property type="entry name" value="Haem_peroxidase"/>
</dbReference>
<sequence length="357" mass="39400">MTVGASNAQLSATFYAKTCPNVSTIVRNVLQQAQQNDIWIFPKLIRLHFHDCFVHGCDASLLLNGTDSEKTATPNLSTDGYAVIDDIKTALEKACPCVVSCADILALAAQISVSLGGGPRWKVPLGRRDSRTTHREGTGTIRTGHESLANIATLFRSMGFDSTDLVALSGHDVLHSWTDSTISIMYQAKLTRPSTRLTRTHLNNYVPKADNVTSLIDLDEQTSLTFDNNYFLNLQNRRGLLQTDQELFSTNGAETVAIVNRFARSQSQFFSRFAKAMIKMGNINPLIGDKVFFGSTEKQCEIEVVVIATNVHTFFGKATHLVDSANNIGHFQSSIDLCHLRNDVKNRAQDIIANFID</sequence>
<evidence type="ECO:0000256" key="15">
    <source>
        <dbReference type="RuleBase" id="RU362060"/>
    </source>
</evidence>
<feature type="binding site" evidence="12">
    <location>
        <position position="58"/>
    </location>
    <ligand>
        <name>Ca(2+)</name>
        <dbReference type="ChEBI" id="CHEBI:29108"/>
        <label>1</label>
    </ligand>
</feature>
<dbReference type="GO" id="GO:0042744">
    <property type="term" value="P:hydrogen peroxide catabolic process"/>
    <property type="evidence" value="ECO:0007669"/>
    <property type="project" value="UniProtKB-KW"/>
</dbReference>
<comment type="cofactor">
    <cofactor evidence="12 15">
        <name>Ca(2+)</name>
        <dbReference type="ChEBI" id="CHEBI:29108"/>
    </cofactor>
    <text evidence="12 15">Binds 2 calcium ions per subunit.</text>
</comment>
<keyword evidence="6 12" id="KW-0106">Calcium</keyword>
<feature type="binding site" evidence="12">
    <location>
        <position position="219"/>
    </location>
    <ligand>
        <name>Ca(2+)</name>
        <dbReference type="ChEBI" id="CHEBI:29108"/>
        <label>2</label>
    </ligand>
</feature>
<evidence type="ECO:0000256" key="12">
    <source>
        <dbReference type="PIRSR" id="PIRSR600823-3"/>
    </source>
</evidence>
<comment type="cofactor">
    <cofactor evidence="12 15">
        <name>heme b</name>
        <dbReference type="ChEBI" id="CHEBI:60344"/>
    </cofactor>
    <text evidence="12 15">Binds 1 heme b (iron(II)-protoporphyrin IX) group per subunit.</text>
</comment>
<feature type="binding site" evidence="12">
    <location>
        <position position="51"/>
    </location>
    <ligand>
        <name>Ca(2+)</name>
        <dbReference type="ChEBI" id="CHEBI:29108"/>
        <label>1</label>
    </ligand>
</feature>
<evidence type="ECO:0000256" key="10">
    <source>
        <dbReference type="ARBA" id="ARBA00023180"/>
    </source>
</evidence>
<dbReference type="AlphaFoldDB" id="A0A2P5WP26"/>
<dbReference type="EMBL" id="KZ666937">
    <property type="protein sequence ID" value="PPR92835.1"/>
    <property type="molecule type" value="Genomic_DNA"/>
</dbReference>
<accession>A0A2P5WP26</accession>
<dbReference type="OrthoDB" id="2113341at2759"/>
<feature type="binding site" evidence="12">
    <location>
        <position position="60"/>
    </location>
    <ligand>
        <name>Ca(2+)</name>
        <dbReference type="ChEBI" id="CHEBI:29108"/>
        <label>1</label>
    </ligand>
</feature>
<feature type="disulfide bond" evidence="14">
    <location>
        <begin position="19"/>
        <end position="95"/>
    </location>
</feature>
<evidence type="ECO:0000259" key="16">
    <source>
        <dbReference type="PROSITE" id="PS50873"/>
    </source>
</evidence>
<dbReference type="PRINTS" id="PR00458">
    <property type="entry name" value="PEROXIDASE"/>
</dbReference>
<dbReference type="Proteomes" id="UP000239757">
    <property type="component" value="Unassembled WGS sequence"/>
</dbReference>
<evidence type="ECO:0000256" key="11">
    <source>
        <dbReference type="PIRSR" id="PIRSR600823-1"/>
    </source>
</evidence>
<feature type="binding site" description="axial binding residue" evidence="12">
    <location>
        <position position="171"/>
    </location>
    <ligand>
        <name>heme b</name>
        <dbReference type="ChEBI" id="CHEBI:60344"/>
    </ligand>
    <ligandPart>
        <name>Fe</name>
        <dbReference type="ChEBI" id="CHEBI:18248"/>
    </ligandPart>
</feature>
<feature type="binding site" evidence="12">
    <location>
        <position position="56"/>
    </location>
    <ligand>
        <name>Ca(2+)</name>
        <dbReference type="ChEBI" id="CHEBI:29108"/>
        <label>1</label>
    </ligand>
</feature>
<evidence type="ECO:0000313" key="17">
    <source>
        <dbReference type="EMBL" id="PPR92835.1"/>
    </source>
</evidence>
<keyword evidence="8 12" id="KW-0408">Iron</keyword>
<keyword evidence="5 12" id="KW-0479">Metal-binding</keyword>
<dbReference type="PRINTS" id="PR00461">
    <property type="entry name" value="PLPEROXIDASE"/>
</dbReference>
<comment type="similarity">
    <text evidence="15">Belongs to the peroxidase family. Classical plant (class III) peroxidase subfamily.</text>
</comment>
<dbReference type="GO" id="GO:0005576">
    <property type="term" value="C:extracellular region"/>
    <property type="evidence" value="ECO:0007669"/>
    <property type="project" value="UniProtKB-SubCell"/>
</dbReference>
<keyword evidence="15" id="KW-0376">Hydrogen peroxide</keyword>
<keyword evidence="9 14" id="KW-1015">Disulfide bond</keyword>
<feature type="site" description="Transition state stabilizer" evidence="13">
    <location>
        <position position="46"/>
    </location>
</feature>
<dbReference type="CDD" id="cd00693">
    <property type="entry name" value="secretory_peroxidase"/>
    <property type="match status" value="1"/>
</dbReference>
<dbReference type="PROSITE" id="PS50873">
    <property type="entry name" value="PEROXIDASE_4"/>
    <property type="match status" value="1"/>
</dbReference>
<evidence type="ECO:0000256" key="1">
    <source>
        <dbReference type="ARBA" id="ARBA00000189"/>
    </source>
</evidence>
<keyword evidence="10" id="KW-0325">Glycoprotein</keyword>
<dbReference type="FunFam" id="1.10.520.10:FF:000009">
    <property type="entry name" value="Peroxidase"/>
    <property type="match status" value="1"/>
</dbReference>
<protein>
    <recommendedName>
        <fullName evidence="2 15">Peroxidase</fullName>
        <ecNumber evidence="2 15">1.11.1.7</ecNumber>
    </recommendedName>
</protein>
<reference evidence="17 18" key="1">
    <citation type="submission" date="2015-01" db="EMBL/GenBank/DDBJ databases">
        <title>Genome of allotetraploid Gossypium barbadense reveals genomic plasticity and fiber elongation in cotton evolution.</title>
        <authorList>
            <person name="Chen X."/>
            <person name="Liu X."/>
            <person name="Zhao B."/>
            <person name="Zheng H."/>
            <person name="Hu Y."/>
            <person name="Lu G."/>
            <person name="Yang C."/>
            <person name="Chen J."/>
            <person name="Shan C."/>
            <person name="Zhang L."/>
            <person name="Zhou Y."/>
            <person name="Wang L."/>
            <person name="Guo W."/>
            <person name="Bai Y."/>
            <person name="Ruan J."/>
            <person name="Shangguan X."/>
            <person name="Mao Y."/>
            <person name="Jiang J."/>
            <person name="Zhu Y."/>
            <person name="Lei J."/>
            <person name="Kang H."/>
            <person name="Chen S."/>
            <person name="He X."/>
            <person name="Wang R."/>
            <person name="Wang Y."/>
            <person name="Chen J."/>
            <person name="Wang L."/>
            <person name="Yu S."/>
            <person name="Wang B."/>
            <person name="Wei J."/>
            <person name="Song S."/>
            <person name="Lu X."/>
            <person name="Gao Z."/>
            <person name="Gu W."/>
            <person name="Deng X."/>
            <person name="Ma D."/>
            <person name="Wang S."/>
            <person name="Liang W."/>
            <person name="Fang L."/>
            <person name="Cai C."/>
            <person name="Zhu X."/>
            <person name="Zhou B."/>
            <person name="Zhang Y."/>
            <person name="Chen Z."/>
            <person name="Xu S."/>
            <person name="Zhu R."/>
            <person name="Wang S."/>
            <person name="Zhang T."/>
            <person name="Zhao G."/>
        </authorList>
    </citation>
    <scope>NUCLEOTIDE SEQUENCE [LARGE SCALE GENOMIC DNA]</scope>
    <source>
        <strain evidence="18">cv. Xinhai21</strain>
        <tissue evidence="17">Leaf</tissue>
    </source>
</reference>
<dbReference type="GO" id="GO:0140825">
    <property type="term" value="F:lactoperoxidase activity"/>
    <property type="evidence" value="ECO:0007669"/>
    <property type="project" value="UniProtKB-EC"/>
</dbReference>
<evidence type="ECO:0000256" key="9">
    <source>
        <dbReference type="ARBA" id="ARBA00023157"/>
    </source>
</evidence>
<feature type="domain" description="Plant heme peroxidase family profile" evidence="16">
    <location>
        <begin position="9"/>
        <end position="304"/>
    </location>
</feature>
<evidence type="ECO:0000256" key="2">
    <source>
        <dbReference type="ARBA" id="ARBA00012313"/>
    </source>
</evidence>
<dbReference type="GO" id="GO:0020037">
    <property type="term" value="F:heme binding"/>
    <property type="evidence" value="ECO:0007669"/>
    <property type="project" value="UniProtKB-UniRule"/>
</dbReference>